<evidence type="ECO:0000313" key="2">
    <source>
        <dbReference type="EMBL" id="KAG8391306.1"/>
    </source>
</evidence>
<reference evidence="2" key="1">
    <citation type="submission" date="2019-10" db="EMBL/GenBank/DDBJ databases">
        <authorList>
            <person name="Zhang R."/>
            <person name="Pan Y."/>
            <person name="Wang J."/>
            <person name="Ma R."/>
            <person name="Yu S."/>
        </authorList>
    </citation>
    <scope>NUCLEOTIDE SEQUENCE</scope>
    <source>
        <strain evidence="2">LA-IB0</strain>
        <tissue evidence="2">Leaf</tissue>
    </source>
</reference>
<dbReference type="InterPro" id="IPR005493">
    <property type="entry name" value="RraA/RraA-like"/>
</dbReference>
<feature type="binding site" evidence="1">
    <location>
        <position position="69"/>
    </location>
    <ligand>
        <name>Mg(2+)</name>
        <dbReference type="ChEBI" id="CHEBI:18420"/>
    </ligand>
</feature>
<accession>A0AAV6YEE6</accession>
<evidence type="ECO:0008006" key="4">
    <source>
        <dbReference type="Google" id="ProtNLM"/>
    </source>
</evidence>
<protein>
    <recommendedName>
        <fullName evidence="4">4-hydroxy-4-methyl-2-oxoglutarate aldolase</fullName>
    </recommendedName>
</protein>
<keyword evidence="1" id="KW-0479">Metal-binding</keyword>
<comment type="caution">
    <text evidence="2">The sequence shown here is derived from an EMBL/GenBank/DDBJ whole genome shotgun (WGS) entry which is preliminary data.</text>
</comment>
<proteinExistence type="predicted"/>
<dbReference type="AlphaFoldDB" id="A0AAV6YEE6"/>
<dbReference type="InterPro" id="IPR036704">
    <property type="entry name" value="RraA/RraA-like_sf"/>
</dbReference>
<dbReference type="EMBL" id="WHWC01000001">
    <property type="protein sequence ID" value="KAG8391306.1"/>
    <property type="molecule type" value="Genomic_DNA"/>
</dbReference>
<organism evidence="2 3">
    <name type="scientific">Buddleja alternifolia</name>
    <dbReference type="NCBI Taxonomy" id="168488"/>
    <lineage>
        <taxon>Eukaryota</taxon>
        <taxon>Viridiplantae</taxon>
        <taxon>Streptophyta</taxon>
        <taxon>Embryophyta</taxon>
        <taxon>Tracheophyta</taxon>
        <taxon>Spermatophyta</taxon>
        <taxon>Magnoliopsida</taxon>
        <taxon>eudicotyledons</taxon>
        <taxon>Gunneridae</taxon>
        <taxon>Pentapetalae</taxon>
        <taxon>asterids</taxon>
        <taxon>lamiids</taxon>
        <taxon>Lamiales</taxon>
        <taxon>Scrophulariaceae</taxon>
        <taxon>Buddlejeae</taxon>
        <taxon>Buddleja</taxon>
    </lineage>
</organism>
<feature type="binding site" evidence="1">
    <location>
        <begin position="46"/>
        <end position="49"/>
    </location>
    <ligand>
        <name>substrate</name>
    </ligand>
</feature>
<dbReference type="PANTHER" id="PTHR33254">
    <property type="entry name" value="4-HYDROXY-4-METHYL-2-OXOGLUTARATE ALDOLASE 3-RELATED"/>
    <property type="match status" value="1"/>
</dbReference>
<sequence length="113" mass="12474">MSSLCPIFSLKVLEHNVGVKELLETKGQGRVLFIDGGGSMRIALVGEYLCSLAQKSGWARIVVNGCIRDVDEINDGCDIGVRAMALHAENRARRALLKSMYLFMLVEVWNCDS</sequence>
<dbReference type="Proteomes" id="UP000826271">
    <property type="component" value="Unassembled WGS sequence"/>
</dbReference>
<dbReference type="CDD" id="cd16841">
    <property type="entry name" value="RraA_family"/>
    <property type="match status" value="1"/>
</dbReference>
<dbReference type="Pfam" id="PF03737">
    <property type="entry name" value="RraA-like"/>
    <property type="match status" value="1"/>
</dbReference>
<feature type="binding site" evidence="1">
    <location>
        <position position="68"/>
    </location>
    <ligand>
        <name>substrate</name>
    </ligand>
</feature>
<dbReference type="GO" id="GO:0046872">
    <property type="term" value="F:metal ion binding"/>
    <property type="evidence" value="ECO:0007669"/>
    <property type="project" value="UniProtKB-KW"/>
</dbReference>
<comment type="cofactor">
    <cofactor evidence="1">
        <name>Mg(2+)</name>
        <dbReference type="ChEBI" id="CHEBI:18420"/>
    </cofactor>
</comment>
<keyword evidence="3" id="KW-1185">Reference proteome</keyword>
<dbReference type="Gene3D" id="3.50.30.40">
    <property type="entry name" value="Ribonuclease E inhibitor RraA/RraA-like"/>
    <property type="match status" value="1"/>
</dbReference>
<evidence type="ECO:0000256" key="1">
    <source>
        <dbReference type="PIRSR" id="PIRSR605493-1"/>
    </source>
</evidence>
<gene>
    <name evidence="2" type="ORF">BUALT_Bualt01G0174200</name>
</gene>
<name>A0AAV6YEE6_9LAMI</name>
<dbReference type="SUPFAM" id="SSF89562">
    <property type="entry name" value="RraA-like"/>
    <property type="match status" value="1"/>
</dbReference>
<dbReference type="PANTHER" id="PTHR33254:SF4">
    <property type="entry name" value="4-HYDROXY-4-METHYL-2-OXOGLUTARATE ALDOLASE 3-RELATED"/>
    <property type="match status" value="1"/>
</dbReference>
<evidence type="ECO:0000313" key="3">
    <source>
        <dbReference type="Proteomes" id="UP000826271"/>
    </source>
</evidence>
<keyword evidence="1" id="KW-0460">Magnesium</keyword>